<dbReference type="CDD" id="cd13288">
    <property type="entry name" value="PH_Ses"/>
    <property type="match status" value="1"/>
</dbReference>
<feature type="domain" description="C2H2-type" evidence="11">
    <location>
        <begin position="197"/>
        <end position="224"/>
    </location>
</feature>
<evidence type="ECO:0000256" key="7">
    <source>
        <dbReference type="ARBA" id="ARBA00023242"/>
    </source>
</evidence>
<evidence type="ECO:0000256" key="5">
    <source>
        <dbReference type="ARBA" id="ARBA00022771"/>
    </source>
</evidence>
<dbReference type="SUPFAM" id="SSF50729">
    <property type="entry name" value="PH domain-like"/>
    <property type="match status" value="1"/>
</dbReference>
<comment type="subcellular location">
    <subcellularLocation>
        <location evidence="1">Nucleus</location>
    </subcellularLocation>
</comment>
<dbReference type="FunFam" id="3.30.160.60:FF:001498">
    <property type="entry name" value="Zinc finger protein 404"/>
    <property type="match status" value="1"/>
</dbReference>
<gene>
    <name evidence="12" type="ORF">PLEPLA_LOCUS27853</name>
</gene>
<organism evidence="12 13">
    <name type="scientific">Pleuronectes platessa</name>
    <name type="common">European plaice</name>
    <dbReference type="NCBI Taxonomy" id="8262"/>
    <lineage>
        <taxon>Eukaryota</taxon>
        <taxon>Metazoa</taxon>
        <taxon>Chordata</taxon>
        <taxon>Craniata</taxon>
        <taxon>Vertebrata</taxon>
        <taxon>Euteleostomi</taxon>
        <taxon>Actinopterygii</taxon>
        <taxon>Neopterygii</taxon>
        <taxon>Teleostei</taxon>
        <taxon>Neoteleostei</taxon>
        <taxon>Acanthomorphata</taxon>
        <taxon>Carangaria</taxon>
        <taxon>Pleuronectiformes</taxon>
        <taxon>Pleuronectoidei</taxon>
        <taxon>Pleuronectidae</taxon>
        <taxon>Pleuronectes</taxon>
    </lineage>
</organism>
<keyword evidence="6" id="KW-0862">Zinc</keyword>
<dbReference type="SMART" id="SM00355">
    <property type="entry name" value="ZnF_C2H2"/>
    <property type="match status" value="3"/>
</dbReference>
<evidence type="ECO:0000259" key="10">
    <source>
        <dbReference type="PROSITE" id="PS50003"/>
    </source>
</evidence>
<evidence type="ECO:0000256" key="9">
    <source>
        <dbReference type="SAM" id="MobiDB-lite"/>
    </source>
</evidence>
<dbReference type="Pfam" id="PF00169">
    <property type="entry name" value="PH"/>
    <property type="match status" value="1"/>
</dbReference>
<dbReference type="Proteomes" id="UP001153269">
    <property type="component" value="Unassembled WGS sequence"/>
</dbReference>
<feature type="domain" description="PH" evidence="10">
    <location>
        <begin position="267"/>
        <end position="363"/>
    </location>
</feature>
<evidence type="ECO:0000259" key="11">
    <source>
        <dbReference type="PROSITE" id="PS50157"/>
    </source>
</evidence>
<dbReference type="Pfam" id="PF00096">
    <property type="entry name" value="zf-C2H2"/>
    <property type="match status" value="3"/>
</dbReference>
<evidence type="ECO:0000313" key="13">
    <source>
        <dbReference type="Proteomes" id="UP001153269"/>
    </source>
</evidence>
<dbReference type="GO" id="GO:0008270">
    <property type="term" value="F:zinc ion binding"/>
    <property type="evidence" value="ECO:0007669"/>
    <property type="project" value="UniProtKB-KW"/>
</dbReference>
<feature type="domain" description="C2H2-type" evidence="11">
    <location>
        <begin position="169"/>
        <end position="196"/>
    </location>
</feature>
<dbReference type="InterPro" id="IPR001849">
    <property type="entry name" value="PH_domain"/>
</dbReference>
<dbReference type="FunFam" id="3.30.160.60:FF:000180">
    <property type="entry name" value="Zinc finger protein 689"/>
    <property type="match status" value="1"/>
</dbReference>
<dbReference type="InterPro" id="IPR036236">
    <property type="entry name" value="Znf_C2H2_sf"/>
</dbReference>
<evidence type="ECO:0000313" key="12">
    <source>
        <dbReference type="EMBL" id="CAB1440087.1"/>
    </source>
</evidence>
<dbReference type="GO" id="GO:0005634">
    <property type="term" value="C:nucleus"/>
    <property type="evidence" value="ECO:0007669"/>
    <property type="project" value="UniProtKB-SubCell"/>
</dbReference>
<evidence type="ECO:0000256" key="2">
    <source>
        <dbReference type="ARBA" id="ARBA00006991"/>
    </source>
</evidence>
<accession>A0A9N7UVD1</accession>
<dbReference type="Gene3D" id="3.30.160.60">
    <property type="entry name" value="Classic Zinc Finger"/>
    <property type="match status" value="3"/>
</dbReference>
<proteinExistence type="inferred from homology"/>
<feature type="domain" description="C2H2-type" evidence="11">
    <location>
        <begin position="141"/>
        <end position="168"/>
    </location>
</feature>
<dbReference type="Gene3D" id="2.30.29.30">
    <property type="entry name" value="Pleckstrin-homology domain (PH domain)/Phosphotyrosine-binding domain (PTB)"/>
    <property type="match status" value="1"/>
</dbReference>
<keyword evidence="7" id="KW-0539">Nucleus</keyword>
<evidence type="ECO:0000256" key="3">
    <source>
        <dbReference type="ARBA" id="ARBA00022723"/>
    </source>
</evidence>
<dbReference type="InterPro" id="IPR013087">
    <property type="entry name" value="Znf_C2H2_type"/>
</dbReference>
<keyword evidence="4" id="KW-0677">Repeat</keyword>
<dbReference type="EMBL" id="CADEAL010002391">
    <property type="protein sequence ID" value="CAB1440087.1"/>
    <property type="molecule type" value="Genomic_DNA"/>
</dbReference>
<reference evidence="12" key="1">
    <citation type="submission" date="2020-03" db="EMBL/GenBank/DDBJ databases">
        <authorList>
            <person name="Weist P."/>
        </authorList>
    </citation>
    <scope>NUCLEOTIDE SEQUENCE</scope>
</reference>
<feature type="region of interest" description="Disordered" evidence="9">
    <location>
        <begin position="1"/>
        <end position="21"/>
    </location>
</feature>
<sequence length="447" mass="50286">MHITEEGMYAAEESMTVQPSHSANREIRSVSSHHLHNPPSICPLEVNLAAVNIEAELTNCSTSEPLPLPEQYPGCVDLSCNSSRHNPAEAPPPQVGADPYKLVLAHSKHSVQRRHGFAKPNRTLFDVRRIKREDFTEDDTHLCVVCGKTFTRVGNLRIHQRCHTGEKPHGCVQCGRRFSQAGDLKKHKRVHTGEKPYYCNQCGKSFSRGENLKRHQKVHIGERLQIQQTWREQQLETETHFHTSGSLSVEMKVGGKILAHFESCNSPVDKEGFLFKKGEIKTSYSKRWCVLKGNLLFYKDRAADCDLIGVIVLEGCTIQLCESEEPFAFSLVWGEPGLRTYKFAAEDQAGQESWIKALLSANHNYLALLVMDLENKYRDLLAEFPGEATNPFTMPYFSQLEPRILSSLSEQSILVAALVRSTSRGGSTRAELRSDASISDHLFQNSQ</sequence>
<dbReference type="InterPro" id="IPR011993">
    <property type="entry name" value="PH-like_dom_sf"/>
</dbReference>
<keyword evidence="3" id="KW-0479">Metal-binding</keyword>
<protein>
    <submittedName>
        <fullName evidence="12">Uncharacterized protein</fullName>
    </submittedName>
</protein>
<evidence type="ECO:0000256" key="4">
    <source>
        <dbReference type="ARBA" id="ARBA00022737"/>
    </source>
</evidence>
<evidence type="ECO:0000256" key="6">
    <source>
        <dbReference type="ARBA" id="ARBA00022833"/>
    </source>
</evidence>
<dbReference type="PANTHER" id="PTHR24394:SF44">
    <property type="entry name" value="ZINC FINGER PROTEIN 271-LIKE"/>
    <property type="match status" value="1"/>
</dbReference>
<name>A0A9N7UVD1_PLEPL</name>
<comment type="caution">
    <text evidence="12">The sequence shown here is derived from an EMBL/GenBank/DDBJ whole genome shotgun (WGS) entry which is preliminary data.</text>
</comment>
<dbReference type="PROSITE" id="PS00028">
    <property type="entry name" value="ZINC_FINGER_C2H2_1"/>
    <property type="match status" value="3"/>
</dbReference>
<dbReference type="FunFam" id="3.30.160.60:FF:002343">
    <property type="entry name" value="Zinc finger protein 33A"/>
    <property type="match status" value="1"/>
</dbReference>
<dbReference type="PROSITE" id="PS50003">
    <property type="entry name" value="PH_DOMAIN"/>
    <property type="match status" value="1"/>
</dbReference>
<evidence type="ECO:0000256" key="8">
    <source>
        <dbReference type="PROSITE-ProRule" id="PRU00042"/>
    </source>
</evidence>
<keyword evidence="13" id="KW-1185">Reference proteome</keyword>
<keyword evidence="5 8" id="KW-0863">Zinc-finger</keyword>
<dbReference type="PROSITE" id="PS50157">
    <property type="entry name" value="ZINC_FINGER_C2H2_2"/>
    <property type="match status" value="3"/>
</dbReference>
<comment type="similarity">
    <text evidence="2">Belongs to the krueppel C2H2-type zinc-finger protein family.</text>
</comment>
<dbReference type="AlphaFoldDB" id="A0A9N7UVD1"/>
<dbReference type="SMART" id="SM00233">
    <property type="entry name" value="PH"/>
    <property type="match status" value="1"/>
</dbReference>
<dbReference type="GO" id="GO:0000981">
    <property type="term" value="F:DNA-binding transcription factor activity, RNA polymerase II-specific"/>
    <property type="evidence" value="ECO:0007669"/>
    <property type="project" value="TreeGrafter"/>
</dbReference>
<dbReference type="PANTHER" id="PTHR24394">
    <property type="entry name" value="ZINC FINGER PROTEIN"/>
    <property type="match status" value="1"/>
</dbReference>
<evidence type="ECO:0000256" key="1">
    <source>
        <dbReference type="ARBA" id="ARBA00004123"/>
    </source>
</evidence>
<dbReference type="SUPFAM" id="SSF57667">
    <property type="entry name" value="beta-beta-alpha zinc fingers"/>
    <property type="match status" value="1"/>
</dbReference>